<keyword evidence="1" id="KW-0812">Transmembrane</keyword>
<keyword evidence="1" id="KW-0472">Membrane</keyword>
<keyword evidence="1" id="KW-1133">Transmembrane helix</keyword>
<evidence type="ECO:0000313" key="3">
    <source>
        <dbReference type="Proteomes" id="UP001589890"/>
    </source>
</evidence>
<protein>
    <recommendedName>
        <fullName evidence="4">MFS transporter</fullName>
    </recommendedName>
</protein>
<organism evidence="2 3">
    <name type="scientific">Kribbella deserti</name>
    <dbReference type="NCBI Taxonomy" id="1926257"/>
    <lineage>
        <taxon>Bacteria</taxon>
        <taxon>Bacillati</taxon>
        <taxon>Actinomycetota</taxon>
        <taxon>Actinomycetes</taxon>
        <taxon>Propionibacteriales</taxon>
        <taxon>Kribbellaceae</taxon>
        <taxon>Kribbella</taxon>
    </lineage>
</organism>
<feature type="transmembrane region" description="Helical" evidence="1">
    <location>
        <begin position="20"/>
        <end position="40"/>
    </location>
</feature>
<keyword evidence="3" id="KW-1185">Reference proteome</keyword>
<dbReference type="Proteomes" id="UP001589890">
    <property type="component" value="Unassembled WGS sequence"/>
</dbReference>
<comment type="caution">
    <text evidence="2">The sequence shown here is derived from an EMBL/GenBank/DDBJ whole genome shotgun (WGS) entry which is preliminary data.</text>
</comment>
<reference evidence="2 3" key="1">
    <citation type="submission" date="2024-09" db="EMBL/GenBank/DDBJ databases">
        <authorList>
            <person name="Sun Q."/>
            <person name="Mori K."/>
        </authorList>
    </citation>
    <scope>NUCLEOTIDE SEQUENCE [LARGE SCALE GENOMIC DNA]</scope>
    <source>
        <strain evidence="2 3">CGMCC 1.15906</strain>
    </source>
</reference>
<gene>
    <name evidence="2" type="ORF">ACFFGN_16065</name>
</gene>
<evidence type="ECO:0000313" key="2">
    <source>
        <dbReference type="EMBL" id="MFC0625599.1"/>
    </source>
</evidence>
<accession>A0ABV6QLU3</accession>
<evidence type="ECO:0008006" key="4">
    <source>
        <dbReference type="Google" id="ProtNLM"/>
    </source>
</evidence>
<dbReference type="EMBL" id="JBHLTC010000018">
    <property type="protein sequence ID" value="MFC0625599.1"/>
    <property type="molecule type" value="Genomic_DNA"/>
</dbReference>
<dbReference type="RefSeq" id="WP_380048180.1">
    <property type="nucleotide sequence ID" value="NZ_JBHLTC010000018.1"/>
</dbReference>
<evidence type="ECO:0000256" key="1">
    <source>
        <dbReference type="SAM" id="Phobius"/>
    </source>
</evidence>
<proteinExistence type="predicted"/>
<name>A0ABV6QLU3_9ACTN</name>
<sequence>MGQGIAGVLALVMPALGLESGLLAVAVLTAAASLFALLLVSRAAATHLVSAPQHVLATADREPLA</sequence>